<sequence length="243" mass="26931">MLNRSIQNGEECPSQSYKDFDSVARDYNVVKCDFEQPGFDFRRDLDFYSDRKEGASPGHATEKDPDQNKDVQGVNEKKGREQKKQRREPQQQRLDNQARGRGGNSARRVGDFTVMGGRGTNQPRDFSNRGGGGSNRGGDGSNRGGGGSNRGGGGSNRGGEWSNRGQGCDKRGGFLRRGDWSKRGTDRSLRGGRQFPNDETLTGKGKKNMTKEFKDQNALEIDGRLICRHFIRGNCIKAGFCIL</sequence>
<organism evidence="2 3">
    <name type="scientific">Oncorhynchus mykiss</name>
    <name type="common">Rainbow trout</name>
    <name type="synonym">Salmo gairdneri</name>
    <dbReference type="NCBI Taxonomy" id="8022"/>
    <lineage>
        <taxon>Eukaryota</taxon>
        <taxon>Metazoa</taxon>
        <taxon>Chordata</taxon>
        <taxon>Craniata</taxon>
        <taxon>Vertebrata</taxon>
        <taxon>Euteleostomi</taxon>
        <taxon>Actinopterygii</taxon>
        <taxon>Neopterygii</taxon>
        <taxon>Teleostei</taxon>
        <taxon>Protacanthopterygii</taxon>
        <taxon>Salmoniformes</taxon>
        <taxon>Salmonidae</taxon>
        <taxon>Salmoninae</taxon>
        <taxon>Oncorhynchus</taxon>
    </lineage>
</organism>
<feature type="compositionally biased region" description="Basic and acidic residues" evidence="1">
    <location>
        <begin position="43"/>
        <end position="79"/>
    </location>
</feature>
<dbReference type="AlphaFoldDB" id="A0A060WQQ2"/>
<dbReference type="STRING" id="8022.A0A060WQQ2"/>
<proteinExistence type="predicted"/>
<evidence type="ECO:0000256" key="1">
    <source>
        <dbReference type="SAM" id="MobiDB-lite"/>
    </source>
</evidence>
<feature type="compositionally biased region" description="Gly residues" evidence="1">
    <location>
        <begin position="129"/>
        <end position="157"/>
    </location>
</feature>
<reference evidence="2" key="1">
    <citation type="journal article" date="2014" name="Nat. Commun.">
        <title>The rainbow trout genome provides novel insights into evolution after whole-genome duplication in vertebrates.</title>
        <authorList>
            <person name="Berthelot C."/>
            <person name="Brunet F."/>
            <person name="Chalopin D."/>
            <person name="Juanchich A."/>
            <person name="Bernard M."/>
            <person name="Noel B."/>
            <person name="Bento P."/>
            <person name="Da Silva C."/>
            <person name="Labadie K."/>
            <person name="Alberti A."/>
            <person name="Aury J.M."/>
            <person name="Louis A."/>
            <person name="Dehais P."/>
            <person name="Bardou P."/>
            <person name="Montfort J."/>
            <person name="Klopp C."/>
            <person name="Cabau C."/>
            <person name="Gaspin C."/>
            <person name="Thorgaard G.H."/>
            <person name="Boussaha M."/>
            <person name="Quillet E."/>
            <person name="Guyomard R."/>
            <person name="Galiana D."/>
            <person name="Bobe J."/>
            <person name="Volff J.N."/>
            <person name="Genet C."/>
            <person name="Wincker P."/>
            <person name="Jaillon O."/>
            <person name="Roest Crollius H."/>
            <person name="Guiguen Y."/>
        </authorList>
    </citation>
    <scope>NUCLEOTIDE SEQUENCE [LARGE SCALE GENOMIC DNA]</scope>
</reference>
<gene>
    <name evidence="2" type="ORF">GSONMT00036743001</name>
</gene>
<reference evidence="2" key="2">
    <citation type="submission" date="2014-03" db="EMBL/GenBank/DDBJ databases">
        <authorList>
            <person name="Genoscope - CEA"/>
        </authorList>
    </citation>
    <scope>NUCLEOTIDE SEQUENCE</scope>
</reference>
<dbReference type="Proteomes" id="UP000193380">
    <property type="component" value="Unassembled WGS sequence"/>
</dbReference>
<feature type="region of interest" description="Disordered" evidence="1">
    <location>
        <begin position="43"/>
        <end position="206"/>
    </location>
</feature>
<name>A0A060WQQ2_ONCMY</name>
<evidence type="ECO:0000313" key="3">
    <source>
        <dbReference type="Proteomes" id="UP000193380"/>
    </source>
</evidence>
<feature type="compositionally biased region" description="Basic and acidic residues" evidence="1">
    <location>
        <begin position="167"/>
        <end position="189"/>
    </location>
</feature>
<evidence type="ECO:0000313" key="2">
    <source>
        <dbReference type="EMBL" id="CDQ69708.1"/>
    </source>
</evidence>
<protein>
    <submittedName>
        <fullName evidence="2">Uncharacterized protein</fullName>
    </submittedName>
</protein>
<accession>A0A060WQQ2</accession>
<dbReference type="PaxDb" id="8022-A0A060WQQ2"/>
<dbReference type="EMBL" id="FR904680">
    <property type="protein sequence ID" value="CDQ69708.1"/>
    <property type="molecule type" value="Genomic_DNA"/>
</dbReference>